<dbReference type="InterPro" id="IPR002146">
    <property type="entry name" value="ATP_synth_b/b'su_bac/chlpt"/>
</dbReference>
<feature type="transmembrane region" description="Helical" evidence="13">
    <location>
        <begin position="12"/>
        <end position="31"/>
    </location>
</feature>
<keyword evidence="3 13" id="KW-1003">Cell membrane</keyword>
<dbReference type="RefSeq" id="WP_070792225.1">
    <property type="nucleotide sequence ID" value="NZ_MKIR01000020.1"/>
</dbReference>
<evidence type="ECO:0000313" key="16">
    <source>
        <dbReference type="EMBL" id="OFI49188.1"/>
    </source>
</evidence>
<keyword evidence="4 13" id="KW-0138">CF(0)</keyword>
<organism evidence="16 17">
    <name type="scientific">Floricoccus tropicus</name>
    <dbReference type="NCBI Taxonomy" id="1859473"/>
    <lineage>
        <taxon>Bacteria</taxon>
        <taxon>Bacillati</taxon>
        <taxon>Bacillota</taxon>
        <taxon>Bacilli</taxon>
        <taxon>Lactobacillales</taxon>
        <taxon>Streptococcaceae</taxon>
        <taxon>Floricoccus</taxon>
    </lineage>
</organism>
<proteinExistence type="inferred from homology"/>
<evidence type="ECO:0000256" key="13">
    <source>
        <dbReference type="HAMAP-Rule" id="MF_01398"/>
    </source>
</evidence>
<gene>
    <name evidence="13" type="primary">atpF</name>
    <name evidence="16" type="ORF">BG261_03715</name>
</gene>
<keyword evidence="5 13" id="KW-0812">Transmembrane</keyword>
<evidence type="ECO:0000256" key="2">
    <source>
        <dbReference type="ARBA" id="ARBA00022448"/>
    </source>
</evidence>
<keyword evidence="2 13" id="KW-0813">Transport</keyword>
<dbReference type="PANTHER" id="PTHR33445:SF1">
    <property type="entry name" value="ATP SYNTHASE SUBUNIT B"/>
    <property type="match status" value="1"/>
</dbReference>
<accession>A0A1E8GNV2</accession>
<evidence type="ECO:0000256" key="5">
    <source>
        <dbReference type="ARBA" id="ARBA00022692"/>
    </source>
</evidence>
<dbReference type="EMBL" id="MKIR01000020">
    <property type="protein sequence ID" value="OFI49188.1"/>
    <property type="molecule type" value="Genomic_DNA"/>
</dbReference>
<dbReference type="SUPFAM" id="SSF81573">
    <property type="entry name" value="F1F0 ATP synthase subunit B, membrane domain"/>
    <property type="match status" value="1"/>
</dbReference>
<dbReference type="CDD" id="cd06503">
    <property type="entry name" value="ATP-synt_Fo_b"/>
    <property type="match status" value="1"/>
</dbReference>
<protein>
    <recommendedName>
        <fullName evidence="13">ATP synthase subunit b</fullName>
    </recommendedName>
    <alternativeName>
        <fullName evidence="13">ATP synthase F(0) sector subunit b</fullName>
    </alternativeName>
    <alternativeName>
        <fullName evidence="13">ATPase subunit I</fullName>
    </alternativeName>
    <alternativeName>
        <fullName evidence="13">F-type ATPase subunit b</fullName>
        <shortName evidence="13">F-ATPase subunit b</shortName>
    </alternativeName>
</protein>
<keyword evidence="10 13" id="KW-0066">ATP synthesis</keyword>
<name>A0A1E8GNV2_9LACT</name>
<keyword evidence="9 13" id="KW-0472">Membrane</keyword>
<evidence type="ECO:0000256" key="15">
    <source>
        <dbReference type="SAM" id="MobiDB-lite"/>
    </source>
</evidence>
<feature type="compositionally biased region" description="Basic and acidic residues" evidence="15">
    <location>
        <begin position="63"/>
        <end position="87"/>
    </location>
</feature>
<comment type="function">
    <text evidence="11 13">F(1)F(0) ATP synthase produces ATP from ADP in the presence of a proton or sodium gradient. F-type ATPases consist of two structural domains, F(1) containing the extramembraneous catalytic core and F(0) containing the membrane proton channel, linked together by a central stalk and a peripheral stalk. During catalysis, ATP synthesis in the catalytic domain of F(1) is coupled via a rotary mechanism of the central stalk subunits to proton translocation.</text>
</comment>
<dbReference type="GO" id="GO:0012505">
    <property type="term" value="C:endomembrane system"/>
    <property type="evidence" value="ECO:0007669"/>
    <property type="project" value="UniProtKB-SubCell"/>
</dbReference>
<evidence type="ECO:0000256" key="9">
    <source>
        <dbReference type="ARBA" id="ARBA00023136"/>
    </source>
</evidence>
<evidence type="ECO:0000256" key="12">
    <source>
        <dbReference type="ARBA" id="ARBA00037847"/>
    </source>
</evidence>
<evidence type="ECO:0000256" key="11">
    <source>
        <dbReference type="ARBA" id="ARBA00025198"/>
    </source>
</evidence>
<keyword evidence="17" id="KW-1185">Reference proteome</keyword>
<dbReference type="GO" id="GO:0005886">
    <property type="term" value="C:plasma membrane"/>
    <property type="evidence" value="ECO:0007669"/>
    <property type="project" value="UniProtKB-SubCell"/>
</dbReference>
<evidence type="ECO:0000256" key="14">
    <source>
        <dbReference type="RuleBase" id="RU003848"/>
    </source>
</evidence>
<dbReference type="OrthoDB" id="282095at2"/>
<dbReference type="GO" id="GO:0046933">
    <property type="term" value="F:proton-transporting ATP synthase activity, rotational mechanism"/>
    <property type="evidence" value="ECO:0007669"/>
    <property type="project" value="UniProtKB-UniRule"/>
</dbReference>
<dbReference type="HAMAP" id="MF_01398">
    <property type="entry name" value="ATP_synth_b_bprime"/>
    <property type="match status" value="1"/>
</dbReference>
<keyword evidence="8 13" id="KW-0406">Ion transport</keyword>
<evidence type="ECO:0000313" key="17">
    <source>
        <dbReference type="Proteomes" id="UP000178622"/>
    </source>
</evidence>
<evidence type="ECO:0000256" key="6">
    <source>
        <dbReference type="ARBA" id="ARBA00022781"/>
    </source>
</evidence>
<sequence>MFIILETASENTLFGDIIVSSGAFLILLLLIKKFAWGAITNIFEQRAEKISNDIDNAEDARKKAEELAKRRQEELSSSRQEASKILKDATATANTSSEKIIADAHEEVKNLKARATEEIAREHDDALGNVKDEIASISVKLAEKLIGSSLDEKSQSALIDSYLEKLGNE</sequence>
<keyword evidence="6 13" id="KW-0375">Hydrogen ion transport</keyword>
<comment type="subunit">
    <text evidence="13">F-type ATPases have 2 components, F(1) - the catalytic core - and F(0) - the membrane proton channel. F(1) has five subunits: alpha(3), beta(3), gamma(1), delta(1), epsilon(1). F(0) has three main subunits: a(1), b(2) and c(10-14). The alpha and beta chains form an alternating ring which encloses part of the gamma chain. F(1) is attached to F(0) by a central stalk formed by the gamma and epsilon chains, while a peripheral stalk is formed by the delta and b chains.</text>
</comment>
<feature type="region of interest" description="Disordered" evidence="15">
    <location>
        <begin position="63"/>
        <end position="95"/>
    </location>
</feature>
<comment type="function">
    <text evidence="13">Component of the F(0) channel, it forms part of the peripheral stalk, linking F(1) to F(0).</text>
</comment>
<dbReference type="Proteomes" id="UP000178622">
    <property type="component" value="Unassembled WGS sequence"/>
</dbReference>
<reference evidence="17" key="1">
    <citation type="submission" date="2016-09" db="EMBL/GenBank/DDBJ databases">
        <title>Draft genome sequence of a novel species of the family Streptococcaceae isolated from flowers.</title>
        <authorList>
            <person name="Chuah L.-O."/>
            <person name="Yap K.-P."/>
            <person name="Thong K.L."/>
            <person name="Liong M.T."/>
            <person name="Ahmad R."/>
            <person name="Rusul G."/>
        </authorList>
    </citation>
    <scope>NUCLEOTIDE SEQUENCE [LARGE SCALE GENOMIC DNA]</scope>
    <source>
        <strain evidence="17">DF1</strain>
    </source>
</reference>
<dbReference type="PANTHER" id="PTHR33445">
    <property type="entry name" value="ATP SYNTHASE SUBUNIT B', CHLOROPLASTIC"/>
    <property type="match status" value="1"/>
</dbReference>
<dbReference type="GO" id="GO:0046961">
    <property type="term" value="F:proton-transporting ATPase activity, rotational mechanism"/>
    <property type="evidence" value="ECO:0007669"/>
    <property type="project" value="TreeGrafter"/>
</dbReference>
<dbReference type="InterPro" id="IPR028987">
    <property type="entry name" value="ATP_synth_B-like_membr_sf"/>
</dbReference>
<dbReference type="InterPro" id="IPR050059">
    <property type="entry name" value="ATP_synthase_B_chain"/>
</dbReference>
<dbReference type="AlphaFoldDB" id="A0A1E8GNV2"/>
<evidence type="ECO:0000256" key="4">
    <source>
        <dbReference type="ARBA" id="ARBA00022547"/>
    </source>
</evidence>
<comment type="subcellular location">
    <subcellularLocation>
        <location evidence="13">Cell membrane</location>
        <topology evidence="13">Single-pass membrane protein</topology>
    </subcellularLocation>
    <subcellularLocation>
        <location evidence="12">Endomembrane system</location>
        <topology evidence="12">Single-pass membrane protein</topology>
    </subcellularLocation>
</comment>
<dbReference type="NCBIfam" id="TIGR01144">
    <property type="entry name" value="ATP_synt_b"/>
    <property type="match status" value="1"/>
</dbReference>
<dbReference type="GO" id="GO:0045259">
    <property type="term" value="C:proton-transporting ATP synthase complex"/>
    <property type="evidence" value="ECO:0007669"/>
    <property type="project" value="UniProtKB-KW"/>
</dbReference>
<comment type="caution">
    <text evidence="16">The sequence shown here is derived from an EMBL/GenBank/DDBJ whole genome shotgun (WGS) entry which is preliminary data.</text>
</comment>
<dbReference type="STRING" id="1859473.BG261_03715"/>
<evidence type="ECO:0000256" key="3">
    <source>
        <dbReference type="ARBA" id="ARBA00022475"/>
    </source>
</evidence>
<comment type="similarity">
    <text evidence="1 13 14">Belongs to the ATPase B chain family.</text>
</comment>
<keyword evidence="7 13" id="KW-1133">Transmembrane helix</keyword>
<dbReference type="Gene3D" id="6.10.250.1580">
    <property type="match status" value="1"/>
</dbReference>
<evidence type="ECO:0000256" key="8">
    <source>
        <dbReference type="ARBA" id="ARBA00023065"/>
    </source>
</evidence>
<evidence type="ECO:0000256" key="1">
    <source>
        <dbReference type="ARBA" id="ARBA00005513"/>
    </source>
</evidence>
<dbReference type="Pfam" id="PF00430">
    <property type="entry name" value="ATP-synt_B"/>
    <property type="match status" value="1"/>
</dbReference>
<evidence type="ECO:0000256" key="7">
    <source>
        <dbReference type="ARBA" id="ARBA00022989"/>
    </source>
</evidence>
<evidence type="ECO:0000256" key="10">
    <source>
        <dbReference type="ARBA" id="ARBA00023310"/>
    </source>
</evidence>
<dbReference type="InterPro" id="IPR005864">
    <property type="entry name" value="ATP_synth_F0_bsu_bac"/>
</dbReference>